<proteinExistence type="predicted"/>
<comment type="caution">
    <text evidence="1">The sequence shown here is derived from an EMBL/GenBank/DDBJ whole genome shotgun (WGS) entry which is preliminary data.</text>
</comment>
<keyword evidence="2" id="KW-1185">Reference proteome</keyword>
<dbReference type="EMBL" id="QTSX02001572">
    <property type="protein sequence ID" value="KAJ9080331.1"/>
    <property type="molecule type" value="Genomic_DNA"/>
</dbReference>
<accession>A0ACC2U0P7</accession>
<gene>
    <name evidence="1" type="ORF">DSO57_1026224</name>
</gene>
<evidence type="ECO:0000313" key="1">
    <source>
        <dbReference type="EMBL" id="KAJ9080331.1"/>
    </source>
</evidence>
<name>A0ACC2U0P7_9FUNG</name>
<sequence length="171" mass="19654">MTFGIIMEGLNPLTLLRDPLENFNSDDDCDVDISTSNVPHTSIPGFVSLQDCADDDPILQQFRDQFSSRKRVRKAVQEDDELITIDLSNSDFSKPCPKSSGKKKKKKSAIKSTTKRARKKLESNAEKDDSSIDARPTLKTIYRRSFVDGRYDKMIYAQLKRKYGYRKRKLH</sequence>
<organism evidence="1 2">
    <name type="scientific">Entomophthora muscae</name>
    <dbReference type="NCBI Taxonomy" id="34485"/>
    <lineage>
        <taxon>Eukaryota</taxon>
        <taxon>Fungi</taxon>
        <taxon>Fungi incertae sedis</taxon>
        <taxon>Zoopagomycota</taxon>
        <taxon>Entomophthoromycotina</taxon>
        <taxon>Entomophthoromycetes</taxon>
        <taxon>Entomophthorales</taxon>
        <taxon>Entomophthoraceae</taxon>
        <taxon>Entomophthora</taxon>
    </lineage>
</organism>
<reference evidence="1" key="1">
    <citation type="submission" date="2022-04" db="EMBL/GenBank/DDBJ databases">
        <title>Genome of the entomopathogenic fungus Entomophthora muscae.</title>
        <authorList>
            <person name="Elya C."/>
            <person name="Lovett B.R."/>
            <person name="Lee E."/>
            <person name="Macias A.M."/>
            <person name="Hajek A.E."/>
            <person name="De Bivort B.L."/>
            <person name="Kasson M.T."/>
            <person name="De Fine Licht H.H."/>
            <person name="Stajich J.E."/>
        </authorList>
    </citation>
    <scope>NUCLEOTIDE SEQUENCE</scope>
    <source>
        <strain evidence="1">Berkeley</strain>
    </source>
</reference>
<dbReference type="Proteomes" id="UP001165960">
    <property type="component" value="Unassembled WGS sequence"/>
</dbReference>
<protein>
    <submittedName>
        <fullName evidence="1">Uncharacterized protein</fullName>
    </submittedName>
</protein>
<evidence type="ECO:0000313" key="2">
    <source>
        <dbReference type="Proteomes" id="UP001165960"/>
    </source>
</evidence>